<dbReference type="Pfam" id="PF25183">
    <property type="entry name" value="OMP_b-brl_4"/>
    <property type="match status" value="2"/>
</dbReference>
<feature type="chain" id="PRO_5039436783" evidence="7">
    <location>
        <begin position="21"/>
        <end position="1089"/>
    </location>
</feature>
<comment type="subcellular location">
    <subcellularLocation>
        <location evidence="1">Cell outer membrane</location>
        <topology evidence="1">Multi-pass membrane protein</topology>
    </subcellularLocation>
</comment>
<keyword evidence="10" id="KW-1185">Reference proteome</keyword>
<keyword evidence="9" id="KW-0675">Receptor</keyword>
<dbReference type="Pfam" id="PF13620">
    <property type="entry name" value="CarboxypepD_reg"/>
    <property type="match status" value="1"/>
</dbReference>
<dbReference type="PANTHER" id="PTHR30069">
    <property type="entry name" value="TONB-DEPENDENT OUTER MEMBRANE RECEPTOR"/>
    <property type="match status" value="1"/>
</dbReference>
<organism evidence="9 10">
    <name type="scientific">Jilunia laotingensis</name>
    <dbReference type="NCBI Taxonomy" id="2763675"/>
    <lineage>
        <taxon>Bacteria</taxon>
        <taxon>Pseudomonadati</taxon>
        <taxon>Bacteroidota</taxon>
        <taxon>Bacteroidia</taxon>
        <taxon>Bacteroidales</taxon>
        <taxon>Bacteroidaceae</taxon>
        <taxon>Jilunia</taxon>
    </lineage>
</organism>
<dbReference type="GO" id="GO:0015344">
    <property type="term" value="F:siderophore uptake transmembrane transporter activity"/>
    <property type="evidence" value="ECO:0007669"/>
    <property type="project" value="TreeGrafter"/>
</dbReference>
<sequence>MSKFLVNLCLLLSCCTFAMSQVTTSAISGLVLDENEEPLSGATITAIHETSGTHYGTITNTHGNYYLQGLRTGGPYRIEISYVGYGSAAIADVYLQLAETYSCNVTLQPSVELDEVVIVAVRTRYASEKTGASTHITSDDMLTLPNINRSFSDITKLSPYANGNGFGGRDQRMNNYSIDGANFNYSMGLDGAVLPGGGNPVSLDALEEVQVSIAPYDVRQTNFIGASVNAVTKSGTNQLRGSAYIYVKNEHLRGNRVNGEDLGERAEEKRNIYGFTLGGPILKNKLFFFVNGEYENQPAPIHKWKLSTDGNEDVENRVSRVTDADMRCFSQDLKGMYGYDTGSWTDFSGGMNIYRAMARVDWNISDRNRLMFRYNYTSQQKDNNVVGAALDVNGSPVGRYSMAFRNSTWKQSNNVSSLTMELNSHLGHSMNNKLLVSYTFNDGNKRECKGDFPTVDIMKPDEQGIDRPFMNAGYDQHAWGNGIKERVWSVSDHFSAQAGNHQLTGGISFESQYVSNCYMRYGAGYYRYASCDDFVNRAAPTAFALTYSLTGEDRALSEVHYEQFSLYVQDDYNVNSRLKLVYGVRMDIPFYVNKRYENPSITGYNFNGVQLSTAYWPKATPLISPRIGINYDLLGNNRLKLRGGTGIFTGRFPLIFLSKMQEGSGMLQTSVSTTKLGDPLLAALAGGIRTPQQILQEIAPRFPDRFLTEPGAVNSIITIDRKFKMPQVWKTSLALDWQLPLPFKADMTFEGIYIKDINAILQKNMNVIGRDDPKMSVFSGNDNRALYPGKTEKYIYQEITDAMLMTNTGKGYSYTLNAVLNMMPVKDLNLMASYTYTRSRSLSNNSSNQIDGAWRQEPSVQGANYLTLHNSKYVQSPHRMIAEVSYAVRYARNYATMISLFYSGQRYDSYSYLYGNDMNRDGYVYDLLYIPVDRTELNFQDLKVGDRTFTASEQQDAFWAFIDQDTYLKEHKGEYAETNGAFLPWVNRFDLRLAQDFRVKVGKTMNTLQFTVDMMNIGNLLNSSWGVTKSVRTNKLLNFRGMSDANEPVYTMVTQMDNGVPTLPAETFIPNRISDNCWQIQFGLRYIFN</sequence>
<feature type="domain" description="TonB-dependent transporter Oar-like beta-barrel" evidence="8">
    <location>
        <begin position="231"/>
        <end position="296"/>
    </location>
</feature>
<keyword evidence="6" id="KW-0998">Cell outer membrane</keyword>
<dbReference type="InterPro" id="IPR057601">
    <property type="entry name" value="Oar-like_b-barrel"/>
</dbReference>
<reference evidence="9" key="1">
    <citation type="submission" date="2020-08" db="EMBL/GenBank/DDBJ databases">
        <title>Genome public.</title>
        <authorList>
            <person name="Liu C."/>
            <person name="Sun Q."/>
        </authorList>
    </citation>
    <scope>NUCLEOTIDE SEQUENCE</scope>
    <source>
        <strain evidence="9">N12</strain>
    </source>
</reference>
<proteinExistence type="predicted"/>
<keyword evidence="3" id="KW-1134">Transmembrane beta strand</keyword>
<dbReference type="InterPro" id="IPR039426">
    <property type="entry name" value="TonB-dep_rcpt-like"/>
</dbReference>
<evidence type="ECO:0000256" key="3">
    <source>
        <dbReference type="ARBA" id="ARBA00022452"/>
    </source>
</evidence>
<keyword evidence="7" id="KW-0732">Signal</keyword>
<keyword evidence="5" id="KW-0472">Membrane</keyword>
<dbReference type="InterPro" id="IPR008969">
    <property type="entry name" value="CarboxyPept-like_regulatory"/>
</dbReference>
<comment type="caution">
    <text evidence="9">The sequence shown here is derived from an EMBL/GenBank/DDBJ whole genome shotgun (WGS) entry which is preliminary data.</text>
</comment>
<evidence type="ECO:0000256" key="6">
    <source>
        <dbReference type="ARBA" id="ARBA00023237"/>
    </source>
</evidence>
<dbReference type="SUPFAM" id="SSF49464">
    <property type="entry name" value="Carboxypeptidase regulatory domain-like"/>
    <property type="match status" value="1"/>
</dbReference>
<accession>A0A926F3L2</accession>
<gene>
    <name evidence="9" type="ORF">H8744_12530</name>
</gene>
<dbReference type="GO" id="GO:0044718">
    <property type="term" value="P:siderophore transmembrane transport"/>
    <property type="evidence" value="ECO:0007669"/>
    <property type="project" value="TreeGrafter"/>
</dbReference>
<feature type="signal peptide" evidence="7">
    <location>
        <begin position="1"/>
        <end position="20"/>
    </location>
</feature>
<evidence type="ECO:0000256" key="4">
    <source>
        <dbReference type="ARBA" id="ARBA00022692"/>
    </source>
</evidence>
<dbReference type="Gene3D" id="2.40.170.20">
    <property type="entry name" value="TonB-dependent receptor, beta-barrel domain"/>
    <property type="match status" value="1"/>
</dbReference>
<feature type="domain" description="TonB-dependent transporter Oar-like beta-barrel" evidence="8">
    <location>
        <begin position="354"/>
        <end position="1022"/>
    </location>
</feature>
<dbReference type="Gene3D" id="2.60.40.1120">
    <property type="entry name" value="Carboxypeptidase-like, regulatory domain"/>
    <property type="match status" value="1"/>
</dbReference>
<evidence type="ECO:0000259" key="8">
    <source>
        <dbReference type="Pfam" id="PF25183"/>
    </source>
</evidence>
<dbReference type="SUPFAM" id="SSF56935">
    <property type="entry name" value="Porins"/>
    <property type="match status" value="1"/>
</dbReference>
<dbReference type="AlphaFoldDB" id="A0A926F3L2"/>
<keyword evidence="4" id="KW-0812">Transmembrane</keyword>
<dbReference type="RefSeq" id="WP_262435159.1">
    <property type="nucleotide sequence ID" value="NZ_JACRTF010000001.1"/>
</dbReference>
<evidence type="ECO:0000256" key="2">
    <source>
        <dbReference type="ARBA" id="ARBA00022448"/>
    </source>
</evidence>
<evidence type="ECO:0000256" key="7">
    <source>
        <dbReference type="SAM" id="SignalP"/>
    </source>
</evidence>
<dbReference type="Proteomes" id="UP000651085">
    <property type="component" value="Unassembled WGS sequence"/>
</dbReference>
<dbReference type="InterPro" id="IPR036942">
    <property type="entry name" value="Beta-barrel_TonB_sf"/>
</dbReference>
<protein>
    <submittedName>
        <fullName evidence="9">TonB-dependent receptor</fullName>
    </submittedName>
</protein>
<keyword evidence="2" id="KW-0813">Transport</keyword>
<name>A0A926F3L2_9BACT</name>
<dbReference type="EMBL" id="JACRTF010000001">
    <property type="protein sequence ID" value="MBC8594056.1"/>
    <property type="molecule type" value="Genomic_DNA"/>
</dbReference>
<evidence type="ECO:0000256" key="1">
    <source>
        <dbReference type="ARBA" id="ARBA00004571"/>
    </source>
</evidence>
<evidence type="ECO:0000313" key="9">
    <source>
        <dbReference type="EMBL" id="MBC8594056.1"/>
    </source>
</evidence>
<evidence type="ECO:0000313" key="10">
    <source>
        <dbReference type="Proteomes" id="UP000651085"/>
    </source>
</evidence>
<dbReference type="PANTHER" id="PTHR30069:SF46">
    <property type="entry name" value="OAR PROTEIN"/>
    <property type="match status" value="1"/>
</dbReference>
<evidence type="ECO:0000256" key="5">
    <source>
        <dbReference type="ARBA" id="ARBA00023136"/>
    </source>
</evidence>
<dbReference type="GO" id="GO:0009279">
    <property type="term" value="C:cell outer membrane"/>
    <property type="evidence" value="ECO:0007669"/>
    <property type="project" value="UniProtKB-SubCell"/>
</dbReference>